<evidence type="ECO:0008006" key="12">
    <source>
        <dbReference type="Google" id="ProtNLM"/>
    </source>
</evidence>
<keyword evidence="11" id="KW-1185">Reference proteome</keyword>
<gene>
    <name evidence="10" type="ORF">CVIRNUC_000462</name>
</gene>
<accession>A0AAV1HT71</accession>
<feature type="domain" description="Origin recognition complex subunit 5 C-terminal" evidence="8">
    <location>
        <begin position="269"/>
        <end position="410"/>
    </location>
</feature>
<dbReference type="EMBL" id="CAUYUE010000001">
    <property type="protein sequence ID" value="CAK0734650.1"/>
    <property type="molecule type" value="Genomic_DNA"/>
</dbReference>
<dbReference type="Pfam" id="PF21639">
    <property type="entry name" value="ORC5_lid"/>
    <property type="match status" value="1"/>
</dbReference>
<name>A0AAV1HT71_9CHLO</name>
<feature type="domain" description="Orc1-like AAA ATPase" evidence="7">
    <location>
        <begin position="3"/>
        <end position="114"/>
    </location>
</feature>
<dbReference type="Gene3D" id="3.40.50.300">
    <property type="entry name" value="P-loop containing nucleotide triphosphate hydrolases"/>
    <property type="match status" value="1"/>
</dbReference>
<keyword evidence="5" id="KW-0067">ATP-binding</keyword>
<protein>
    <recommendedName>
        <fullName evidence="12">Origin recognition complex subunit 5</fullName>
    </recommendedName>
</protein>
<reference evidence="10 11" key="1">
    <citation type="submission" date="2023-10" db="EMBL/GenBank/DDBJ databases">
        <authorList>
            <person name="Maclean D."/>
            <person name="Macfadyen A."/>
        </authorList>
    </citation>
    <scope>NUCLEOTIDE SEQUENCE [LARGE SCALE GENOMIC DNA]</scope>
</reference>
<feature type="domain" description="ORC5 lid" evidence="9">
    <location>
        <begin position="177"/>
        <end position="225"/>
    </location>
</feature>
<proteinExistence type="inferred from homology"/>
<comment type="similarity">
    <text evidence="2">Belongs to the ORC5 family.</text>
</comment>
<evidence type="ECO:0000259" key="8">
    <source>
        <dbReference type="Pfam" id="PF14630"/>
    </source>
</evidence>
<dbReference type="Pfam" id="PF14630">
    <property type="entry name" value="ORC5_C"/>
    <property type="match status" value="1"/>
</dbReference>
<evidence type="ECO:0000256" key="5">
    <source>
        <dbReference type="ARBA" id="ARBA00022840"/>
    </source>
</evidence>
<keyword evidence="6" id="KW-0539">Nucleus</keyword>
<dbReference type="InterPro" id="IPR048866">
    <property type="entry name" value="ORC5_lid"/>
</dbReference>
<comment type="subcellular location">
    <subcellularLocation>
        <location evidence="1">Nucleus</location>
    </subcellularLocation>
</comment>
<keyword evidence="3" id="KW-0235">DNA replication</keyword>
<evidence type="ECO:0000256" key="3">
    <source>
        <dbReference type="ARBA" id="ARBA00022705"/>
    </source>
</evidence>
<dbReference type="GO" id="GO:0006270">
    <property type="term" value="P:DNA replication initiation"/>
    <property type="evidence" value="ECO:0007669"/>
    <property type="project" value="TreeGrafter"/>
</dbReference>
<evidence type="ECO:0000256" key="2">
    <source>
        <dbReference type="ARBA" id="ARBA00006269"/>
    </source>
</evidence>
<evidence type="ECO:0000313" key="10">
    <source>
        <dbReference type="EMBL" id="CAK0734650.1"/>
    </source>
</evidence>
<dbReference type="PANTHER" id="PTHR12705:SF0">
    <property type="entry name" value="ORIGIN RECOGNITION COMPLEX SUBUNIT 5"/>
    <property type="match status" value="1"/>
</dbReference>
<evidence type="ECO:0000259" key="9">
    <source>
        <dbReference type="Pfam" id="PF21639"/>
    </source>
</evidence>
<dbReference type="PANTHER" id="PTHR12705">
    <property type="entry name" value="ORIGIN RECOGNITION COMPLEX SUBUNIT 5"/>
    <property type="match status" value="1"/>
</dbReference>
<comment type="caution">
    <text evidence="10">The sequence shown here is derived from an EMBL/GenBank/DDBJ whole genome shotgun (WGS) entry which is preliminary data.</text>
</comment>
<dbReference type="GO" id="GO:0003688">
    <property type="term" value="F:DNA replication origin binding"/>
    <property type="evidence" value="ECO:0007669"/>
    <property type="project" value="TreeGrafter"/>
</dbReference>
<dbReference type="InterPro" id="IPR020796">
    <property type="entry name" value="ORC5"/>
</dbReference>
<dbReference type="SUPFAM" id="SSF52540">
    <property type="entry name" value="P-loop containing nucleoside triphosphate hydrolases"/>
    <property type="match status" value="1"/>
</dbReference>
<evidence type="ECO:0000259" key="7">
    <source>
        <dbReference type="Pfam" id="PF13191"/>
    </source>
</evidence>
<dbReference type="Proteomes" id="UP001314263">
    <property type="component" value="Unassembled WGS sequence"/>
</dbReference>
<evidence type="ECO:0000313" key="11">
    <source>
        <dbReference type="Proteomes" id="UP001314263"/>
    </source>
</evidence>
<dbReference type="InterPro" id="IPR027417">
    <property type="entry name" value="P-loop_NTPase"/>
</dbReference>
<dbReference type="GO" id="GO:0005664">
    <property type="term" value="C:nuclear origin of replication recognition complex"/>
    <property type="evidence" value="ECO:0007669"/>
    <property type="project" value="TreeGrafter"/>
</dbReference>
<organism evidence="10 11">
    <name type="scientific">Coccomyxa viridis</name>
    <dbReference type="NCBI Taxonomy" id="1274662"/>
    <lineage>
        <taxon>Eukaryota</taxon>
        <taxon>Viridiplantae</taxon>
        <taxon>Chlorophyta</taxon>
        <taxon>core chlorophytes</taxon>
        <taxon>Trebouxiophyceae</taxon>
        <taxon>Trebouxiophyceae incertae sedis</taxon>
        <taxon>Coccomyxaceae</taxon>
        <taxon>Coccomyxa</taxon>
    </lineage>
</organism>
<evidence type="ECO:0000256" key="6">
    <source>
        <dbReference type="ARBA" id="ARBA00023242"/>
    </source>
</evidence>
<dbReference type="Pfam" id="PF13191">
    <property type="entry name" value="AAA_16"/>
    <property type="match status" value="1"/>
</dbReference>
<keyword evidence="4" id="KW-0547">Nucleotide-binding</keyword>
<dbReference type="AlphaFoldDB" id="A0AAV1HT71"/>
<sequence>MPPVLVYGGPSTGKTAVLRDTFAHMGIGYSYVSCIEFDKPRPLLQAIIGQLKGKKRKAADGYAGEGKAEQLADLLVHLQGMASKKEARRYLILDHVERIRDADVLAVLLRLREYTGLDMGLFLISQIPWGSNAYEFDTLRCPRPLQICFPGYRMPELLQILAKCRPEGDNERLFSIFLGTFIGPMFARCSSRIEDLQRVIEQLWPEYIRPVREGRIEASKQQQLYFAFKDKAIAAKELFESGLQNHASLSAALSARAALGASDALDFELPFTSKVLLLAAYICSRNKPALDRRLFDPSSRAGRRRGTMASDRQAEAAAEAKLRGPHAFPLERMLATFWELRSAQDEEPAGAAEQRDAQSGDLFMEISSLVSMRFLSQVTGSLSDAKYACSISDEVAEKMAKNVKVSLKEYVLYV</sequence>
<evidence type="ECO:0000256" key="1">
    <source>
        <dbReference type="ARBA" id="ARBA00004123"/>
    </source>
</evidence>
<dbReference type="InterPro" id="IPR041664">
    <property type="entry name" value="AAA_16"/>
</dbReference>
<dbReference type="InterPro" id="IPR047088">
    <property type="entry name" value="ORC5_C"/>
</dbReference>
<evidence type="ECO:0000256" key="4">
    <source>
        <dbReference type="ARBA" id="ARBA00022741"/>
    </source>
</evidence>